<comment type="cofactor">
    <cofactor evidence="1">
        <name>Mg(2+)</name>
        <dbReference type="ChEBI" id="CHEBI:18420"/>
    </cofactor>
</comment>
<evidence type="ECO:0000256" key="11">
    <source>
        <dbReference type="ARBA" id="ARBA00022927"/>
    </source>
</evidence>
<keyword evidence="3" id="KW-0150">Chloroplast</keyword>
<dbReference type="Pfam" id="PF04548">
    <property type="entry name" value="AIG1"/>
    <property type="match status" value="1"/>
</dbReference>
<evidence type="ECO:0000256" key="15">
    <source>
        <dbReference type="ARBA" id="ARBA00023766"/>
    </source>
</evidence>
<dbReference type="GO" id="GO:0046872">
    <property type="term" value="F:metal ion binding"/>
    <property type="evidence" value="ECO:0007669"/>
    <property type="project" value="UniProtKB-KW"/>
</dbReference>
<accession>A0A7J7CSP7</accession>
<dbReference type="Proteomes" id="UP000593562">
    <property type="component" value="Unassembled WGS sequence"/>
</dbReference>
<dbReference type="GO" id="GO:0016787">
    <property type="term" value="F:hydrolase activity"/>
    <property type="evidence" value="ECO:0007669"/>
    <property type="project" value="UniProtKB-KW"/>
</dbReference>
<keyword evidence="13" id="KW-0342">GTP-binding</keyword>
<dbReference type="GO" id="GO:0045036">
    <property type="term" value="P:protein targeting to chloroplast"/>
    <property type="evidence" value="ECO:0007669"/>
    <property type="project" value="TreeGrafter"/>
</dbReference>
<evidence type="ECO:0000256" key="9">
    <source>
        <dbReference type="ARBA" id="ARBA00022805"/>
    </source>
</evidence>
<dbReference type="OrthoDB" id="1708027at2759"/>
<comment type="similarity">
    <text evidence="16">Belongs to the TRAFAC class TrmE-Era-EngA-EngB-Septin-like GTPase superfamily. AIG1/Toc34/Toc159-like paraseptin GTPase family. TOC159 subfamily.</text>
</comment>
<feature type="compositionally biased region" description="Low complexity" evidence="17">
    <location>
        <begin position="58"/>
        <end position="81"/>
    </location>
</feature>
<dbReference type="InterPro" id="IPR006703">
    <property type="entry name" value="G_AIG1"/>
</dbReference>
<evidence type="ECO:0000259" key="18">
    <source>
        <dbReference type="PROSITE" id="PS51720"/>
    </source>
</evidence>
<dbReference type="InParanoid" id="A0A7J7CSP7"/>
<feature type="region of interest" description="Disordered" evidence="17">
    <location>
        <begin position="554"/>
        <end position="574"/>
    </location>
</feature>
<dbReference type="GO" id="GO:0009707">
    <property type="term" value="C:chloroplast outer membrane"/>
    <property type="evidence" value="ECO:0007669"/>
    <property type="project" value="UniProtKB-SubCell"/>
</dbReference>
<feature type="compositionally biased region" description="Acidic residues" evidence="17">
    <location>
        <begin position="119"/>
        <end position="134"/>
    </location>
</feature>
<evidence type="ECO:0000256" key="8">
    <source>
        <dbReference type="ARBA" id="ARBA00022801"/>
    </source>
</evidence>
<keyword evidence="10" id="KW-0460">Magnesium</keyword>
<evidence type="ECO:0000256" key="5">
    <source>
        <dbReference type="ARBA" id="ARBA00022692"/>
    </source>
</evidence>
<reference evidence="19 20" key="1">
    <citation type="journal article" date="2020" name="Nat. Commun.">
        <title>Genome of Tripterygium wilfordii and identification of cytochrome P450 involved in triptolide biosynthesis.</title>
        <authorList>
            <person name="Tu L."/>
            <person name="Su P."/>
            <person name="Zhang Z."/>
            <person name="Gao L."/>
            <person name="Wang J."/>
            <person name="Hu T."/>
            <person name="Zhou J."/>
            <person name="Zhang Y."/>
            <person name="Zhao Y."/>
            <person name="Liu Y."/>
            <person name="Song Y."/>
            <person name="Tong Y."/>
            <person name="Lu Y."/>
            <person name="Yang J."/>
            <person name="Xu C."/>
            <person name="Jia M."/>
            <person name="Peters R.J."/>
            <person name="Huang L."/>
            <person name="Gao W."/>
        </authorList>
    </citation>
    <scope>NUCLEOTIDE SEQUENCE [LARGE SCALE GENOMIC DNA]</scope>
    <source>
        <strain evidence="20">cv. XIE 37</strain>
        <tissue evidence="19">Leaf</tissue>
    </source>
</reference>
<dbReference type="Pfam" id="PF11886">
    <property type="entry name" value="TOC159_MAD"/>
    <property type="match status" value="1"/>
</dbReference>
<evidence type="ECO:0000256" key="7">
    <source>
        <dbReference type="ARBA" id="ARBA00022741"/>
    </source>
</evidence>
<feature type="compositionally biased region" description="Polar residues" evidence="17">
    <location>
        <begin position="558"/>
        <end position="571"/>
    </location>
</feature>
<name>A0A7J7CSP7_TRIWF</name>
<dbReference type="EMBL" id="JAAARO010000014">
    <property type="protein sequence ID" value="KAF5736989.1"/>
    <property type="molecule type" value="Genomic_DNA"/>
</dbReference>
<evidence type="ECO:0000256" key="10">
    <source>
        <dbReference type="ARBA" id="ARBA00022842"/>
    </source>
</evidence>
<dbReference type="AlphaFoldDB" id="A0A7J7CSP7"/>
<gene>
    <name evidence="19" type="ORF">HS088_TW14G01145</name>
</gene>
<proteinExistence type="inferred from homology"/>
<evidence type="ECO:0000256" key="4">
    <source>
        <dbReference type="ARBA" id="ARBA00022640"/>
    </source>
</evidence>
<evidence type="ECO:0000256" key="14">
    <source>
        <dbReference type="ARBA" id="ARBA00023136"/>
    </source>
</evidence>
<keyword evidence="20" id="KW-1185">Reference proteome</keyword>
<dbReference type="GO" id="GO:0005525">
    <property type="term" value="F:GTP binding"/>
    <property type="evidence" value="ECO:0007669"/>
    <property type="project" value="UniProtKB-KW"/>
</dbReference>
<evidence type="ECO:0000256" key="12">
    <source>
        <dbReference type="ARBA" id="ARBA00022989"/>
    </source>
</evidence>
<dbReference type="SUPFAM" id="SSF52540">
    <property type="entry name" value="P-loop containing nucleoside triphosphate hydrolases"/>
    <property type="match status" value="1"/>
</dbReference>
<dbReference type="PANTHER" id="PTHR10903:SF127">
    <property type="entry name" value="TRANSLOCASE OF CHLOROPLAST 159, CHLOROPLASTIC-LIKE"/>
    <property type="match status" value="1"/>
</dbReference>
<keyword evidence="14" id="KW-0472">Membrane</keyword>
<dbReference type="InterPro" id="IPR024283">
    <property type="entry name" value="TOC159_MAD"/>
</dbReference>
<dbReference type="PROSITE" id="PS51720">
    <property type="entry name" value="G_AIG1"/>
    <property type="match status" value="1"/>
</dbReference>
<keyword evidence="12" id="KW-1133">Transmembrane helix</keyword>
<keyword evidence="4" id="KW-0934">Plastid</keyword>
<comment type="caution">
    <text evidence="19">The sequence shown here is derived from an EMBL/GenBank/DDBJ whole genome shotgun (WGS) entry which is preliminary data.</text>
</comment>
<comment type="subcellular location">
    <subcellularLocation>
        <location evidence="15">Plastid</location>
        <location evidence="15">Chloroplast outer membrane</location>
        <topology evidence="15">Single-pass membrane protein</topology>
    </subcellularLocation>
</comment>
<feature type="domain" description="AIG1-type G" evidence="18">
    <location>
        <begin position="656"/>
        <end position="891"/>
    </location>
</feature>
<keyword evidence="5" id="KW-0812">Transmembrane</keyword>
<dbReference type="GO" id="GO:0015031">
    <property type="term" value="P:protein transport"/>
    <property type="evidence" value="ECO:0007669"/>
    <property type="project" value="UniProtKB-KW"/>
</dbReference>
<dbReference type="Gene3D" id="3.40.50.300">
    <property type="entry name" value="P-loop containing nucleotide triphosphate hydrolases"/>
    <property type="match status" value="1"/>
</dbReference>
<dbReference type="InterPro" id="IPR045058">
    <property type="entry name" value="GIMA/IAN/Toc"/>
</dbReference>
<evidence type="ECO:0000256" key="13">
    <source>
        <dbReference type="ARBA" id="ARBA00023134"/>
    </source>
</evidence>
<keyword evidence="6" id="KW-0479">Metal-binding</keyword>
<evidence type="ECO:0000256" key="6">
    <source>
        <dbReference type="ARBA" id="ARBA00022723"/>
    </source>
</evidence>
<keyword evidence="2" id="KW-0813">Transport</keyword>
<evidence type="ECO:0000256" key="3">
    <source>
        <dbReference type="ARBA" id="ARBA00022528"/>
    </source>
</evidence>
<dbReference type="FunFam" id="3.40.50.300:FF:000413">
    <property type="entry name" value="Translocase of chloroplast 120, chloroplastic"/>
    <property type="match status" value="1"/>
</dbReference>
<evidence type="ECO:0000256" key="16">
    <source>
        <dbReference type="ARBA" id="ARBA00023775"/>
    </source>
</evidence>
<feature type="region of interest" description="Disordered" evidence="17">
    <location>
        <begin position="1"/>
        <end position="83"/>
    </location>
</feature>
<feature type="compositionally biased region" description="Low complexity" evidence="17">
    <location>
        <begin position="15"/>
        <end position="34"/>
    </location>
</feature>
<evidence type="ECO:0000256" key="2">
    <source>
        <dbReference type="ARBA" id="ARBA00022448"/>
    </source>
</evidence>
<keyword evidence="7" id="KW-0547">Nucleotide-binding</keyword>
<dbReference type="PANTHER" id="PTHR10903">
    <property type="entry name" value="GTPASE, IMAP FAMILY MEMBER-RELATED"/>
    <property type="match status" value="1"/>
</dbReference>
<dbReference type="InterPro" id="IPR027417">
    <property type="entry name" value="P-loop_NTPase"/>
</dbReference>
<sequence>MDSTPRVSLFDSKPNPDVIIISSPPSSASTGSLPIRAPITLDDDESGFESDGYKTGDSDISSSYSSGSGFQIESEGFASGEEGFETASERHFVGDPDEETVEESGVYARYDISRPFVADPDENWSENDTEEEEDGRSAVIDGCSPVLDNPNPKLAMPIAHLSMDEEFDELLGDEEILSEVEDVIKVPDFVVKEGIDASARVKALEVEKVAEDEPMELKDSSFTIQSEGDLSMKVADGVISGNFVEVHNGVVGSENTVGFPEDYSQQGGKEDVLEENLKIKEDACFAVKECRELENMEHERNDLNCMDRNEIEITWSDINNHPSRQIVESELFEGCASATHVKEQNAIVMSNGVEHSLLGIELDDASEAESLDVVTEGNEIKMDVFEVSRPNQTQENGELHEVVECKTLEDALNGVSSPVEFVTPISDISHEAKTECGLKENHSSGKIVGKEGVLSDEYMEELISATSKTTLQDTKEVGQTEVSTCLLDPEGCQYDSGIIDGLDAEEEVNMYEDVEGKELLVSATLDAILKAVKNAEMYNGGVTADGPEVISLEGPAGSSASFQSGRSTPPHSTIDYVSKKHVSEEEKKRIEEIQLITVRFLRLVWRLGLSHEDPMVVYELDKLTLAIGANLSQTFDLESAKRMATELEGEGKDDLGISLNILVLGKTGVGKSATINSIFGEQKVMTDAFAPATTKLKEIVGMIDGVKIRILDTPGLRSSAREESINRKMLASTKKYIKKFPPDVVLYVDRLDACVRDPGDLPLLKSLTNSIGSSIWKKAIVTLTHATSAPVPDGPSESPLSFDAFVTKRSTLVKQAISQAVGDLFLMNPNIMHQVSLVENHPTYFKNGNGESVLPNGECWRPQLLLLCYSLKILSEASSLLKRQDTLNPRKRFGFGLRPLHLPHLVSSLLQSWPHPKLSTDQGGEVIISHTGVAGLSDSDEDGEDEYDRLPPFKPLRKSMVPNLDKEQIKVYFEEYDYQVANLQSRFSIGRSSKMAVRVGLNNNQSGKITVKVSSLEQFQIIVLGILPIAVSIFRSMFSGS</sequence>
<keyword evidence="9" id="KW-1002">Plastid outer membrane</keyword>
<keyword evidence="11" id="KW-0653">Protein transport</keyword>
<evidence type="ECO:0000256" key="1">
    <source>
        <dbReference type="ARBA" id="ARBA00001946"/>
    </source>
</evidence>
<evidence type="ECO:0000313" key="20">
    <source>
        <dbReference type="Proteomes" id="UP000593562"/>
    </source>
</evidence>
<keyword evidence="8" id="KW-0378">Hydrolase</keyword>
<protein>
    <submittedName>
        <fullName evidence="19">Translocase of chloroplast chloroplastic-like</fullName>
    </submittedName>
</protein>
<evidence type="ECO:0000313" key="19">
    <source>
        <dbReference type="EMBL" id="KAF5736989.1"/>
    </source>
</evidence>
<feature type="region of interest" description="Disordered" evidence="17">
    <location>
        <begin position="118"/>
        <end position="137"/>
    </location>
</feature>
<evidence type="ECO:0000256" key="17">
    <source>
        <dbReference type="SAM" id="MobiDB-lite"/>
    </source>
</evidence>
<organism evidence="19 20">
    <name type="scientific">Tripterygium wilfordii</name>
    <name type="common">Thunder God vine</name>
    <dbReference type="NCBI Taxonomy" id="458696"/>
    <lineage>
        <taxon>Eukaryota</taxon>
        <taxon>Viridiplantae</taxon>
        <taxon>Streptophyta</taxon>
        <taxon>Embryophyta</taxon>
        <taxon>Tracheophyta</taxon>
        <taxon>Spermatophyta</taxon>
        <taxon>Magnoliopsida</taxon>
        <taxon>eudicotyledons</taxon>
        <taxon>Gunneridae</taxon>
        <taxon>Pentapetalae</taxon>
        <taxon>rosids</taxon>
        <taxon>fabids</taxon>
        <taxon>Celastrales</taxon>
        <taxon>Celastraceae</taxon>
        <taxon>Tripterygium</taxon>
    </lineage>
</organism>